<gene>
    <name evidence="12" type="primary">dnaG</name>
    <name evidence="18" type="ORF">FV139_17785</name>
</gene>
<evidence type="ECO:0000256" key="12">
    <source>
        <dbReference type="HAMAP-Rule" id="MF_00974"/>
    </source>
</evidence>
<dbReference type="Gene3D" id="1.10.860.10">
    <property type="entry name" value="DNAb Helicase, Chain A"/>
    <property type="match status" value="1"/>
</dbReference>
<organism evidence="18 19">
    <name type="scientific">Parahaliea maris</name>
    <dbReference type="NCBI Taxonomy" id="2716870"/>
    <lineage>
        <taxon>Bacteria</taxon>
        <taxon>Pseudomonadati</taxon>
        <taxon>Pseudomonadota</taxon>
        <taxon>Gammaproteobacteria</taxon>
        <taxon>Cellvibrionales</taxon>
        <taxon>Halieaceae</taxon>
        <taxon>Parahaliea</taxon>
    </lineage>
</organism>
<dbReference type="InterPro" id="IPR030846">
    <property type="entry name" value="DnaG_bac"/>
</dbReference>
<keyword evidence="4 12" id="KW-0548">Nucleotidyltransferase</keyword>
<dbReference type="InterPro" id="IPR002694">
    <property type="entry name" value="Znf_CHC2"/>
</dbReference>
<dbReference type="Pfam" id="PF13155">
    <property type="entry name" value="Toprim_2"/>
    <property type="match status" value="1"/>
</dbReference>
<dbReference type="NCBIfam" id="TIGR01391">
    <property type="entry name" value="dnaG"/>
    <property type="match status" value="1"/>
</dbReference>
<comment type="subunit">
    <text evidence="12">Monomer. Interacts with DnaB.</text>
</comment>
<evidence type="ECO:0000259" key="17">
    <source>
        <dbReference type="PROSITE" id="PS50880"/>
    </source>
</evidence>
<proteinExistence type="inferred from homology"/>
<evidence type="ECO:0000256" key="13">
    <source>
        <dbReference type="PIRNR" id="PIRNR002811"/>
    </source>
</evidence>
<comment type="catalytic activity">
    <reaction evidence="12">
        <text>ssDNA + n NTP = ssDNA/pppN(pN)n-1 hybrid + (n-1) diphosphate.</text>
        <dbReference type="EC" id="2.7.7.101"/>
    </reaction>
</comment>
<evidence type="ECO:0000256" key="1">
    <source>
        <dbReference type="ARBA" id="ARBA00022478"/>
    </source>
</evidence>
<dbReference type="SMART" id="SM00766">
    <property type="entry name" value="DnaG_DnaB_bind"/>
    <property type="match status" value="1"/>
</dbReference>
<evidence type="ECO:0000256" key="2">
    <source>
        <dbReference type="ARBA" id="ARBA00022515"/>
    </source>
</evidence>
<feature type="domain" description="Toprim" evidence="17">
    <location>
        <begin position="262"/>
        <end position="344"/>
    </location>
</feature>
<dbReference type="SUPFAM" id="SSF56731">
    <property type="entry name" value="DNA primase core"/>
    <property type="match status" value="1"/>
</dbReference>
<dbReference type="InterPro" id="IPR006295">
    <property type="entry name" value="DNA_primase_DnaG"/>
</dbReference>
<dbReference type="GO" id="GO:0006269">
    <property type="term" value="P:DNA replication, synthesis of primer"/>
    <property type="evidence" value="ECO:0007669"/>
    <property type="project" value="UniProtKB-UniRule"/>
</dbReference>
<keyword evidence="2 12" id="KW-0639">Primosome</keyword>
<evidence type="ECO:0000313" key="18">
    <source>
        <dbReference type="EMBL" id="TXS90821.1"/>
    </source>
</evidence>
<dbReference type="Proteomes" id="UP000321039">
    <property type="component" value="Unassembled WGS sequence"/>
</dbReference>
<evidence type="ECO:0000256" key="15">
    <source>
        <dbReference type="SAM" id="Coils"/>
    </source>
</evidence>
<dbReference type="Pfam" id="PF08278">
    <property type="entry name" value="DnaG_DnaB_bind"/>
    <property type="match status" value="1"/>
</dbReference>
<dbReference type="GO" id="GO:0005737">
    <property type="term" value="C:cytoplasm"/>
    <property type="evidence" value="ECO:0007669"/>
    <property type="project" value="TreeGrafter"/>
</dbReference>
<dbReference type="Gene3D" id="3.90.980.10">
    <property type="entry name" value="DNA primase, catalytic core, N-terminal domain"/>
    <property type="match status" value="1"/>
</dbReference>
<dbReference type="InterPro" id="IPR006171">
    <property type="entry name" value="TOPRIM_dom"/>
</dbReference>
<keyword evidence="8 12" id="KW-0862">Zinc</keyword>
<dbReference type="SMART" id="SM00493">
    <property type="entry name" value="TOPRIM"/>
    <property type="match status" value="1"/>
</dbReference>
<keyword evidence="7 12" id="KW-0863">Zinc-finger</keyword>
<keyword evidence="9" id="KW-0460">Magnesium</keyword>
<dbReference type="SUPFAM" id="SSF117023">
    <property type="entry name" value="DNA primase DnaG, C-terminal domain"/>
    <property type="match status" value="1"/>
</dbReference>
<dbReference type="PANTHER" id="PTHR30313:SF2">
    <property type="entry name" value="DNA PRIMASE"/>
    <property type="match status" value="1"/>
</dbReference>
<keyword evidence="11 12" id="KW-0804">Transcription</keyword>
<dbReference type="FunFam" id="3.90.580.10:FF:000001">
    <property type="entry name" value="DNA primase"/>
    <property type="match status" value="1"/>
</dbReference>
<keyword evidence="3 12" id="KW-0808">Transferase</keyword>
<dbReference type="Pfam" id="PF01807">
    <property type="entry name" value="Zn_ribbon_DnaG"/>
    <property type="match status" value="1"/>
</dbReference>
<evidence type="ECO:0000256" key="10">
    <source>
        <dbReference type="ARBA" id="ARBA00023125"/>
    </source>
</evidence>
<protein>
    <recommendedName>
        <fullName evidence="12 13">DNA primase</fullName>
        <ecNumber evidence="12">2.7.7.101</ecNumber>
    </recommendedName>
</protein>
<dbReference type="InterPro" id="IPR050219">
    <property type="entry name" value="DnaG_primase"/>
</dbReference>
<dbReference type="InterPro" id="IPR019475">
    <property type="entry name" value="DNA_primase_DnaB-bd"/>
</dbReference>
<dbReference type="SMART" id="SM00400">
    <property type="entry name" value="ZnF_CHCC"/>
    <property type="match status" value="1"/>
</dbReference>
<dbReference type="PROSITE" id="PS50880">
    <property type="entry name" value="TOPRIM"/>
    <property type="match status" value="1"/>
</dbReference>
<evidence type="ECO:0000256" key="5">
    <source>
        <dbReference type="ARBA" id="ARBA00022705"/>
    </source>
</evidence>
<evidence type="ECO:0000256" key="16">
    <source>
        <dbReference type="SAM" id="MobiDB-lite"/>
    </source>
</evidence>
<dbReference type="SUPFAM" id="SSF57783">
    <property type="entry name" value="Zinc beta-ribbon"/>
    <property type="match status" value="1"/>
</dbReference>
<dbReference type="Pfam" id="PF10410">
    <property type="entry name" value="DnaB_bind"/>
    <property type="match status" value="1"/>
</dbReference>
<dbReference type="Gene3D" id="3.90.580.10">
    <property type="entry name" value="Zinc finger, CHC2-type domain"/>
    <property type="match status" value="1"/>
</dbReference>
<dbReference type="GO" id="GO:0003677">
    <property type="term" value="F:DNA binding"/>
    <property type="evidence" value="ECO:0007669"/>
    <property type="project" value="UniProtKB-KW"/>
</dbReference>
<evidence type="ECO:0000313" key="19">
    <source>
        <dbReference type="Proteomes" id="UP000321039"/>
    </source>
</evidence>
<reference evidence="18 19" key="1">
    <citation type="submission" date="2019-08" db="EMBL/GenBank/DDBJ databases">
        <title>Parahaliea maris sp. nov., isolated from the surface seawater.</title>
        <authorList>
            <person name="Liu Y."/>
        </authorList>
    </citation>
    <scope>NUCLEOTIDE SEQUENCE [LARGE SCALE GENOMIC DNA]</scope>
    <source>
        <strain evidence="18 19">HSLHS9</strain>
    </source>
</reference>
<evidence type="ECO:0000256" key="3">
    <source>
        <dbReference type="ARBA" id="ARBA00022679"/>
    </source>
</evidence>
<dbReference type="AlphaFoldDB" id="A0A5C8ZU75"/>
<dbReference type="PIRSF" id="PIRSF002811">
    <property type="entry name" value="DnaG"/>
    <property type="match status" value="1"/>
</dbReference>
<accession>A0A5C8ZU75</accession>
<dbReference type="FunFam" id="3.90.980.10:FF:000001">
    <property type="entry name" value="DNA primase"/>
    <property type="match status" value="1"/>
</dbReference>
<keyword evidence="15" id="KW-0175">Coiled coil</keyword>
<dbReference type="EC" id="2.7.7.101" evidence="12"/>
<dbReference type="Gene3D" id="1.20.50.20">
    <property type="entry name" value="DnaG, RNA polymerase domain, helical bundle"/>
    <property type="match status" value="1"/>
</dbReference>
<evidence type="ECO:0000256" key="8">
    <source>
        <dbReference type="ARBA" id="ARBA00022833"/>
    </source>
</evidence>
<dbReference type="FunFam" id="3.40.1360.10:FF:000002">
    <property type="entry name" value="DNA primase"/>
    <property type="match status" value="1"/>
</dbReference>
<feature type="zinc finger region" description="CHC2-type" evidence="12 14">
    <location>
        <begin position="40"/>
        <end position="64"/>
    </location>
</feature>
<keyword evidence="5 12" id="KW-0235">DNA replication</keyword>
<dbReference type="EMBL" id="VRZA01000007">
    <property type="protein sequence ID" value="TXS90821.1"/>
    <property type="molecule type" value="Genomic_DNA"/>
</dbReference>
<evidence type="ECO:0000256" key="4">
    <source>
        <dbReference type="ARBA" id="ARBA00022695"/>
    </source>
</evidence>
<comment type="caution">
    <text evidence="18">The sequence shown here is derived from an EMBL/GenBank/DDBJ whole genome shotgun (WGS) entry which is preliminary data.</text>
</comment>
<dbReference type="Gene3D" id="3.40.1360.10">
    <property type="match status" value="1"/>
</dbReference>
<keyword evidence="1 12" id="KW-0240">DNA-directed RNA polymerase</keyword>
<evidence type="ECO:0000256" key="11">
    <source>
        <dbReference type="ARBA" id="ARBA00023163"/>
    </source>
</evidence>
<dbReference type="GO" id="GO:0003899">
    <property type="term" value="F:DNA-directed RNA polymerase activity"/>
    <property type="evidence" value="ECO:0007669"/>
    <property type="project" value="UniProtKB-UniRule"/>
</dbReference>
<evidence type="ECO:0000256" key="7">
    <source>
        <dbReference type="ARBA" id="ARBA00022771"/>
    </source>
</evidence>
<keyword evidence="6 12" id="KW-0479">Metal-binding</keyword>
<dbReference type="Pfam" id="PF08275">
    <property type="entry name" value="DNAG_N"/>
    <property type="match status" value="1"/>
</dbReference>
<evidence type="ECO:0000256" key="6">
    <source>
        <dbReference type="ARBA" id="ARBA00022723"/>
    </source>
</evidence>
<dbReference type="InterPro" id="IPR013173">
    <property type="entry name" value="DNA_primase_DnaG_DnaB-bd_dom"/>
</dbReference>
<dbReference type="HAMAP" id="MF_00974">
    <property type="entry name" value="DNA_primase_DnaG"/>
    <property type="match status" value="1"/>
</dbReference>
<evidence type="ECO:0000256" key="14">
    <source>
        <dbReference type="PIRSR" id="PIRSR002811-1"/>
    </source>
</evidence>
<sequence length="618" mass="68770">MAGRIPQSFLDELLDRLDIVEVVDRRVKLKKSGKNYSARCPFHEEKTPSFSVNPDKQFYYCFGCGAGGNAIGFVMDYENVDFPAAVDTLAGSLGLDVPREQTRGPGGAAPPEHTNKPLYALMEEIARYYQQQLRQHPQAQRAVDYLKQRGLTGQIAKQFDLGFAPPGWDNLLQRFGGSEAQRKLLLDAGMLVENDAGRTYDRFRDRVVFPIRDQRGRVIAFGGRVLGDDKPKYLNSPETAIFHKGRELYGLYQARQANRQLSRILVVEGYMDVIALAQHGISNATATLGTATSKTHLERIFRLCPEVLFCFDGDEAGRKAAFRALEAALPALQDGRQARFLFLPEGDDPDTAVRARGSEGFEKLLETAQPLETFLFEALSEGIDTDSLDGRARLSKQVLPYIRQLPEGVYRQLMFQELARRTGLDLQSLMQLEAPPPPATEPDTERAGQAEQDTAAEPAPRQRSPDIPVARGYSNLAQAALALLLHKPAVAQLAEIDSLALLEGDDIALLVEMLTLLQRRPESSTAMLLGHWYGTPQGELLNRLAGQERLIPTEGIERQFADTMAELALLPRKSALAAQVDKLKLTNYAQMSAEEKQQLRELLQEKQKLDAERGNRGR</sequence>
<dbReference type="GO" id="GO:0008270">
    <property type="term" value="F:zinc ion binding"/>
    <property type="evidence" value="ECO:0007669"/>
    <property type="project" value="UniProtKB-UniRule"/>
</dbReference>
<dbReference type="InterPro" id="IPR034151">
    <property type="entry name" value="TOPRIM_DnaG_bac"/>
</dbReference>
<dbReference type="InterPro" id="IPR016136">
    <property type="entry name" value="DNA_helicase_N/primase_C"/>
</dbReference>
<evidence type="ECO:0000256" key="9">
    <source>
        <dbReference type="ARBA" id="ARBA00022842"/>
    </source>
</evidence>
<dbReference type="GO" id="GO:0000428">
    <property type="term" value="C:DNA-directed RNA polymerase complex"/>
    <property type="evidence" value="ECO:0007669"/>
    <property type="project" value="UniProtKB-KW"/>
</dbReference>
<dbReference type="InterPro" id="IPR013264">
    <property type="entry name" value="DNAG_N"/>
</dbReference>
<dbReference type="RefSeq" id="WP_148069820.1">
    <property type="nucleotide sequence ID" value="NZ_VRZA01000007.1"/>
</dbReference>
<dbReference type="CDD" id="cd03364">
    <property type="entry name" value="TOPRIM_DnaG_primases"/>
    <property type="match status" value="1"/>
</dbReference>
<feature type="region of interest" description="Disordered" evidence="16">
    <location>
        <begin position="432"/>
        <end position="468"/>
    </location>
</feature>
<dbReference type="GO" id="GO:1990077">
    <property type="term" value="C:primosome complex"/>
    <property type="evidence" value="ECO:0007669"/>
    <property type="project" value="UniProtKB-KW"/>
</dbReference>
<dbReference type="InterPro" id="IPR036977">
    <property type="entry name" value="DNA_primase_Znf_CHC2"/>
</dbReference>
<comment type="similarity">
    <text evidence="12 13">Belongs to the DnaG primase family.</text>
</comment>
<comment type="function">
    <text evidence="12 13">RNA polymerase that catalyzes the synthesis of short RNA molecules used as primers for DNA polymerase during DNA replication.</text>
</comment>
<feature type="coiled-coil region" evidence="15">
    <location>
        <begin position="585"/>
        <end position="612"/>
    </location>
</feature>
<comment type="domain">
    <text evidence="12">Contains an N-terminal zinc-binding domain, a central core domain that contains the primase activity, and a C-terminal DnaB-binding domain.</text>
</comment>
<keyword evidence="19" id="KW-1185">Reference proteome</keyword>
<keyword evidence="10 12" id="KW-0238">DNA-binding</keyword>
<comment type="cofactor">
    <cofactor evidence="12 13 14">
        <name>Zn(2+)</name>
        <dbReference type="ChEBI" id="CHEBI:29105"/>
    </cofactor>
    <text evidence="12 13 14">Binds 1 zinc ion per monomer.</text>
</comment>
<dbReference type="InterPro" id="IPR037068">
    <property type="entry name" value="DNA_primase_core_N_sf"/>
</dbReference>
<name>A0A5C8ZU75_9GAMM</name>
<dbReference type="PANTHER" id="PTHR30313">
    <property type="entry name" value="DNA PRIMASE"/>
    <property type="match status" value="1"/>
</dbReference>